<dbReference type="PANTHER" id="PTHR43280">
    <property type="entry name" value="ARAC-FAMILY TRANSCRIPTIONAL REGULATOR"/>
    <property type="match status" value="1"/>
</dbReference>
<keyword evidence="1" id="KW-0805">Transcription regulation</keyword>
<comment type="caution">
    <text evidence="5">The sequence shown here is derived from an EMBL/GenBank/DDBJ whole genome shotgun (WGS) entry which is preliminary data.</text>
</comment>
<dbReference type="SUPFAM" id="SSF51215">
    <property type="entry name" value="Regulatory protein AraC"/>
    <property type="match status" value="1"/>
</dbReference>
<dbReference type="SUPFAM" id="SSF46689">
    <property type="entry name" value="Homeodomain-like"/>
    <property type="match status" value="1"/>
</dbReference>
<dbReference type="InterPro" id="IPR037923">
    <property type="entry name" value="HTH-like"/>
</dbReference>
<dbReference type="RefSeq" id="WP_110250150.1">
    <property type="nucleotide sequence ID" value="NZ_QJJR01000001.1"/>
</dbReference>
<dbReference type="PROSITE" id="PS01124">
    <property type="entry name" value="HTH_ARAC_FAMILY_2"/>
    <property type="match status" value="1"/>
</dbReference>
<dbReference type="SMART" id="SM00342">
    <property type="entry name" value="HTH_ARAC"/>
    <property type="match status" value="1"/>
</dbReference>
<dbReference type="Gene3D" id="1.10.10.60">
    <property type="entry name" value="Homeodomain-like"/>
    <property type="match status" value="2"/>
</dbReference>
<keyword evidence="6" id="KW-1185">Reference proteome</keyword>
<dbReference type="InterPro" id="IPR018060">
    <property type="entry name" value="HTH_AraC"/>
</dbReference>
<evidence type="ECO:0000313" key="6">
    <source>
        <dbReference type="Proteomes" id="UP000247922"/>
    </source>
</evidence>
<organism evidence="5 6">
    <name type="scientific">Streptohalobacillus salinus</name>
    <dbReference type="NCBI Taxonomy" id="621096"/>
    <lineage>
        <taxon>Bacteria</taxon>
        <taxon>Bacillati</taxon>
        <taxon>Bacillota</taxon>
        <taxon>Bacilli</taxon>
        <taxon>Bacillales</taxon>
        <taxon>Bacillaceae</taxon>
        <taxon>Streptohalobacillus</taxon>
    </lineage>
</organism>
<dbReference type="OrthoDB" id="9807321at2"/>
<evidence type="ECO:0000313" key="5">
    <source>
        <dbReference type="EMBL" id="PXW93051.1"/>
    </source>
</evidence>
<dbReference type="EMBL" id="QJJR01000001">
    <property type="protein sequence ID" value="PXW93051.1"/>
    <property type="molecule type" value="Genomic_DNA"/>
</dbReference>
<dbReference type="GO" id="GO:0003700">
    <property type="term" value="F:DNA-binding transcription factor activity"/>
    <property type="evidence" value="ECO:0007669"/>
    <property type="project" value="InterPro"/>
</dbReference>
<dbReference type="Proteomes" id="UP000247922">
    <property type="component" value="Unassembled WGS sequence"/>
</dbReference>
<gene>
    <name evidence="5" type="ORF">DES38_101132</name>
</gene>
<keyword evidence="3" id="KW-0804">Transcription</keyword>
<sequence length="286" mass="33324">MDPISIRTDQLPLVQEIGYLTDPLGEIIHPDRTFLTIDVFLFVVEGAIEVVEEDVAVTVTAGEYLFLKAGCHHFGTKPFQQGTRWYYLHWFSQETASLEDYPIEASSFFTTKASYNKKLSFERQGIVTQPQWLIQTFKQILKQTEATSLKQSIAVFDMLYHFYLQQREPIKPRNQQIVAQVLRLIEDKPKQLSSQMIAKALHLNYSYISTVFKETTGKTIRQVRLEKQVAQAIDYFHQTDLNVSEVSEKLNFPNPYYFSRVFKQVTGMNPRDYLSGRYHKRNKDNS</sequence>
<feature type="domain" description="HTH araC/xylS-type" evidence="4">
    <location>
        <begin position="179"/>
        <end position="276"/>
    </location>
</feature>
<evidence type="ECO:0000256" key="2">
    <source>
        <dbReference type="ARBA" id="ARBA00023125"/>
    </source>
</evidence>
<evidence type="ECO:0000256" key="1">
    <source>
        <dbReference type="ARBA" id="ARBA00023015"/>
    </source>
</evidence>
<dbReference type="AlphaFoldDB" id="A0A2V3WHL6"/>
<proteinExistence type="predicted"/>
<dbReference type="PANTHER" id="PTHR43280:SF10">
    <property type="entry name" value="REGULATORY PROTEIN POCR"/>
    <property type="match status" value="1"/>
</dbReference>
<dbReference type="Pfam" id="PF12833">
    <property type="entry name" value="HTH_18"/>
    <property type="match status" value="1"/>
</dbReference>
<reference evidence="5 6" key="1">
    <citation type="submission" date="2018-05" db="EMBL/GenBank/DDBJ databases">
        <title>Genomic Encyclopedia of Type Strains, Phase IV (KMG-IV): sequencing the most valuable type-strain genomes for metagenomic binning, comparative biology and taxonomic classification.</title>
        <authorList>
            <person name="Goeker M."/>
        </authorList>
    </citation>
    <scope>NUCLEOTIDE SEQUENCE [LARGE SCALE GENOMIC DNA]</scope>
    <source>
        <strain evidence="5 6">DSM 22440</strain>
    </source>
</reference>
<name>A0A2V3WHL6_9BACI</name>
<evidence type="ECO:0000259" key="4">
    <source>
        <dbReference type="PROSITE" id="PS01124"/>
    </source>
</evidence>
<accession>A0A2V3WHL6</accession>
<keyword evidence="2 5" id="KW-0238">DNA-binding</keyword>
<dbReference type="InterPro" id="IPR009057">
    <property type="entry name" value="Homeodomain-like_sf"/>
</dbReference>
<protein>
    <submittedName>
        <fullName evidence="5">AraC-like DNA-binding protein</fullName>
    </submittedName>
</protein>
<dbReference type="GO" id="GO:0043565">
    <property type="term" value="F:sequence-specific DNA binding"/>
    <property type="evidence" value="ECO:0007669"/>
    <property type="project" value="InterPro"/>
</dbReference>
<evidence type="ECO:0000256" key="3">
    <source>
        <dbReference type="ARBA" id="ARBA00023163"/>
    </source>
</evidence>